<dbReference type="PANTHER" id="PTHR11607">
    <property type="entry name" value="ALPHA-MANNOSIDASE"/>
    <property type="match status" value="1"/>
</dbReference>
<evidence type="ECO:0000259" key="1">
    <source>
        <dbReference type="Pfam" id="PF07748"/>
    </source>
</evidence>
<dbReference type="InterPro" id="IPR050843">
    <property type="entry name" value="Glycosyl_Hydrlase_38"/>
</dbReference>
<dbReference type="GO" id="GO:0006013">
    <property type="term" value="P:mannose metabolic process"/>
    <property type="evidence" value="ECO:0007669"/>
    <property type="project" value="InterPro"/>
</dbReference>
<dbReference type="EMBL" id="JASPKZ010007402">
    <property type="protein sequence ID" value="KAJ9584475.1"/>
    <property type="molecule type" value="Genomic_DNA"/>
</dbReference>
<dbReference type="InterPro" id="IPR011682">
    <property type="entry name" value="Glyco_hydro_38_C"/>
</dbReference>
<name>A0AAD7ZQ02_DIPPU</name>
<sequence>MELVFRAENLPPLGFHSYYISKSNHIYRSKQFKASNDRDIIMGSSKYRVILDGKTGKLKSMRLDGVEFPVGQDFYYYKGCEGNNSEAIYRASGAYIFRPNGTEPIKINSSPKTVTYKGDLVDEIHVQFSDWVSQVWRFYKKDIYSVELEWLVGPIPIKDNIGKEIINRYESELKSKSLFYTDTNGRETLERKRNFRPTWELQPHEPVAGNYYPITSKIAIRDTEKNVEFAILTDRSQGGSSLKDGQMELMRMITRGRPAKRWIDKPLNETAYGKGLVAIGKHWLTGGTLGSNGTAAVVEHDLIQEIALSPWLFFTPAENITFETWSKKYKMEYTGLTTELPKNIDILTLEPWTGRKFLLRLEHKYEKNENTVYSKPVIVKLRNLFRPFTIMSARETTLGGNQWLNETHRLQWKAESNEIDLESESEEFQEELYSAFISEEVDNDPLIITITPMQIRTFIIEIKASDLSNSFYDKDFLMEE</sequence>
<dbReference type="PANTHER" id="PTHR11607:SF3">
    <property type="entry name" value="LYSOSOMAL ALPHA-MANNOSIDASE"/>
    <property type="match status" value="1"/>
</dbReference>
<dbReference type="FunFam" id="2.70.98.30:FF:000003">
    <property type="entry name" value="Alpha-mannosidase"/>
    <property type="match status" value="1"/>
</dbReference>
<evidence type="ECO:0000313" key="4">
    <source>
        <dbReference type="Proteomes" id="UP001233999"/>
    </source>
</evidence>
<dbReference type="SUPFAM" id="SSF74650">
    <property type="entry name" value="Galactose mutarotase-like"/>
    <property type="match status" value="1"/>
</dbReference>
<evidence type="ECO:0000259" key="2">
    <source>
        <dbReference type="Pfam" id="PF17677"/>
    </source>
</evidence>
<dbReference type="GO" id="GO:0004559">
    <property type="term" value="F:alpha-mannosidase activity"/>
    <property type="evidence" value="ECO:0007669"/>
    <property type="project" value="InterPro"/>
</dbReference>
<dbReference type="GO" id="GO:0030246">
    <property type="term" value="F:carbohydrate binding"/>
    <property type="evidence" value="ECO:0007669"/>
    <property type="project" value="InterPro"/>
</dbReference>
<dbReference type="Pfam" id="PF07748">
    <property type="entry name" value="Glyco_hydro_38C"/>
    <property type="match status" value="1"/>
</dbReference>
<evidence type="ECO:0000313" key="3">
    <source>
        <dbReference type="EMBL" id="KAJ9584475.1"/>
    </source>
</evidence>
<feature type="domain" description="Glycosyl hydrolases family 38 C-terminal" evidence="2">
    <location>
        <begin position="343"/>
        <end position="458"/>
    </location>
</feature>
<dbReference type="Proteomes" id="UP001233999">
    <property type="component" value="Unassembled WGS sequence"/>
</dbReference>
<reference evidence="3" key="1">
    <citation type="journal article" date="2023" name="IScience">
        <title>Live-bearing cockroach genome reveals convergent evolutionary mechanisms linked to viviparity in insects and beyond.</title>
        <authorList>
            <person name="Fouks B."/>
            <person name="Harrison M.C."/>
            <person name="Mikhailova A.A."/>
            <person name="Marchal E."/>
            <person name="English S."/>
            <person name="Carruthers M."/>
            <person name="Jennings E.C."/>
            <person name="Chiamaka E.L."/>
            <person name="Frigard R.A."/>
            <person name="Pippel M."/>
            <person name="Attardo G.M."/>
            <person name="Benoit J.B."/>
            <person name="Bornberg-Bauer E."/>
            <person name="Tobe S.S."/>
        </authorList>
    </citation>
    <scope>NUCLEOTIDE SEQUENCE</scope>
    <source>
        <strain evidence="3">Stay&amp;Tobe</strain>
    </source>
</reference>
<feature type="domain" description="Glycosyl hydrolase family 38 C-terminal" evidence="1">
    <location>
        <begin position="45"/>
        <end position="250"/>
    </location>
</feature>
<accession>A0AAD7ZQ02</accession>
<dbReference type="Gene3D" id="2.60.40.1360">
    <property type="match status" value="1"/>
</dbReference>
<dbReference type="AlphaFoldDB" id="A0AAD7ZQ02"/>
<dbReference type="InterPro" id="IPR011013">
    <property type="entry name" value="Gal_mutarotase_sf_dom"/>
</dbReference>
<dbReference type="Pfam" id="PF17677">
    <property type="entry name" value="Glyco_hydro38C2"/>
    <property type="match status" value="1"/>
</dbReference>
<keyword evidence="4" id="KW-1185">Reference proteome</keyword>
<comment type="caution">
    <text evidence="3">The sequence shown here is derived from an EMBL/GenBank/DDBJ whole genome shotgun (WGS) entry which is preliminary data.</text>
</comment>
<protein>
    <submittedName>
        <fullName evidence="3">Uncharacterized protein</fullName>
    </submittedName>
</protein>
<organism evidence="3 4">
    <name type="scientific">Diploptera punctata</name>
    <name type="common">Pacific beetle cockroach</name>
    <dbReference type="NCBI Taxonomy" id="6984"/>
    <lineage>
        <taxon>Eukaryota</taxon>
        <taxon>Metazoa</taxon>
        <taxon>Ecdysozoa</taxon>
        <taxon>Arthropoda</taxon>
        <taxon>Hexapoda</taxon>
        <taxon>Insecta</taxon>
        <taxon>Pterygota</taxon>
        <taxon>Neoptera</taxon>
        <taxon>Polyneoptera</taxon>
        <taxon>Dictyoptera</taxon>
        <taxon>Blattodea</taxon>
        <taxon>Blaberoidea</taxon>
        <taxon>Blaberidae</taxon>
        <taxon>Diplopterinae</taxon>
        <taxon>Diploptera</taxon>
    </lineage>
</organism>
<reference evidence="3" key="2">
    <citation type="submission" date="2023-05" db="EMBL/GenBank/DDBJ databases">
        <authorList>
            <person name="Fouks B."/>
        </authorList>
    </citation>
    <scope>NUCLEOTIDE SEQUENCE</scope>
    <source>
        <strain evidence="3">Stay&amp;Tobe</strain>
        <tissue evidence="3">Testes</tissue>
    </source>
</reference>
<gene>
    <name evidence="3" type="ORF">L9F63_021169</name>
</gene>
<dbReference type="GO" id="GO:0005764">
    <property type="term" value="C:lysosome"/>
    <property type="evidence" value="ECO:0007669"/>
    <property type="project" value="TreeGrafter"/>
</dbReference>
<proteinExistence type="predicted"/>
<dbReference type="Gene3D" id="2.70.98.30">
    <property type="entry name" value="Golgi alpha-mannosidase II, domain 4"/>
    <property type="match status" value="1"/>
</dbReference>
<dbReference type="InterPro" id="IPR041147">
    <property type="entry name" value="GH38_C"/>
</dbReference>